<sequence length="160" mass="18301">MFSSRELNGKKCNVTKLGFPNAETLFKAYPDYFYSQDGLWYGQVTEASKDVVRSMVTEKSKKKRGEQRHSDADRKIEVQVKRLLPEMGSEHGIEDREAPTQFECGQGRQTASTGAIKLQILPARDCQRRRLARLRFRHDDPRGFTHIAEGLEIQSGVRAK</sequence>
<accession>A0AAD5R8T3</accession>
<name>A0AAD5R8T3_PARTN</name>
<dbReference type="EMBL" id="JAHQIW010007004">
    <property type="protein sequence ID" value="KAJ1371568.1"/>
    <property type="molecule type" value="Genomic_DNA"/>
</dbReference>
<keyword evidence="2" id="KW-1185">Reference proteome</keyword>
<dbReference type="Proteomes" id="UP001196413">
    <property type="component" value="Unassembled WGS sequence"/>
</dbReference>
<dbReference type="AlphaFoldDB" id="A0AAD5R8T3"/>
<evidence type="ECO:0000313" key="1">
    <source>
        <dbReference type="EMBL" id="KAJ1371568.1"/>
    </source>
</evidence>
<protein>
    <submittedName>
        <fullName evidence="1">Uncharacterized protein</fullName>
    </submittedName>
</protein>
<comment type="caution">
    <text evidence="1">The sequence shown here is derived from an EMBL/GenBank/DDBJ whole genome shotgun (WGS) entry which is preliminary data.</text>
</comment>
<evidence type="ECO:0000313" key="2">
    <source>
        <dbReference type="Proteomes" id="UP001196413"/>
    </source>
</evidence>
<gene>
    <name evidence="1" type="ORF">KIN20_033539</name>
</gene>
<reference evidence="1" key="1">
    <citation type="submission" date="2021-06" db="EMBL/GenBank/DDBJ databases">
        <title>Parelaphostrongylus tenuis whole genome reference sequence.</title>
        <authorList>
            <person name="Garwood T.J."/>
            <person name="Larsen P.A."/>
            <person name="Fountain-Jones N.M."/>
            <person name="Garbe J.R."/>
            <person name="Macchietto M.G."/>
            <person name="Kania S.A."/>
            <person name="Gerhold R.W."/>
            <person name="Richards J.E."/>
            <person name="Wolf T.M."/>
        </authorList>
    </citation>
    <scope>NUCLEOTIDE SEQUENCE</scope>
    <source>
        <strain evidence="1">MNPRO001-30</strain>
        <tissue evidence="1">Meninges</tissue>
    </source>
</reference>
<proteinExistence type="predicted"/>
<organism evidence="1 2">
    <name type="scientific">Parelaphostrongylus tenuis</name>
    <name type="common">Meningeal worm</name>
    <dbReference type="NCBI Taxonomy" id="148309"/>
    <lineage>
        <taxon>Eukaryota</taxon>
        <taxon>Metazoa</taxon>
        <taxon>Ecdysozoa</taxon>
        <taxon>Nematoda</taxon>
        <taxon>Chromadorea</taxon>
        <taxon>Rhabditida</taxon>
        <taxon>Rhabditina</taxon>
        <taxon>Rhabditomorpha</taxon>
        <taxon>Strongyloidea</taxon>
        <taxon>Metastrongylidae</taxon>
        <taxon>Parelaphostrongylus</taxon>
    </lineage>
</organism>